<keyword evidence="1" id="KW-0472">Membrane</keyword>
<comment type="caution">
    <text evidence="2">The sequence shown here is derived from an EMBL/GenBank/DDBJ whole genome shotgun (WGS) entry which is preliminary data.</text>
</comment>
<dbReference type="AlphaFoldDB" id="A0ABD1MEH3"/>
<keyword evidence="1" id="KW-1133">Transmembrane helix</keyword>
<keyword evidence="3" id="KW-1185">Reference proteome</keyword>
<accession>A0ABD1MEH3</accession>
<dbReference type="EMBL" id="JBGMDY010000005">
    <property type="protein sequence ID" value="KAL2334199.1"/>
    <property type="molecule type" value="Genomic_DNA"/>
</dbReference>
<evidence type="ECO:0000313" key="3">
    <source>
        <dbReference type="Proteomes" id="UP001603857"/>
    </source>
</evidence>
<proteinExistence type="predicted"/>
<evidence type="ECO:0000256" key="1">
    <source>
        <dbReference type="SAM" id="Phobius"/>
    </source>
</evidence>
<reference evidence="2 3" key="1">
    <citation type="submission" date="2024-08" db="EMBL/GenBank/DDBJ databases">
        <title>Insights into the chromosomal genome structure of Flemingia macrophylla.</title>
        <authorList>
            <person name="Ding Y."/>
            <person name="Zhao Y."/>
            <person name="Bi W."/>
            <person name="Wu M."/>
            <person name="Zhao G."/>
            <person name="Gong Y."/>
            <person name="Li W."/>
            <person name="Zhang P."/>
        </authorList>
    </citation>
    <scope>NUCLEOTIDE SEQUENCE [LARGE SCALE GENOMIC DNA]</scope>
    <source>
        <strain evidence="2">DYQJB</strain>
        <tissue evidence="2">Leaf</tissue>
    </source>
</reference>
<sequence>MLEDDHRGTWFHYTSPRPKLLIFFVRGVNYLIVEGLSIISRMQCDCSGSRLSCDQG</sequence>
<evidence type="ECO:0000313" key="2">
    <source>
        <dbReference type="EMBL" id="KAL2334199.1"/>
    </source>
</evidence>
<organism evidence="2 3">
    <name type="scientific">Flemingia macrophylla</name>
    <dbReference type="NCBI Taxonomy" id="520843"/>
    <lineage>
        <taxon>Eukaryota</taxon>
        <taxon>Viridiplantae</taxon>
        <taxon>Streptophyta</taxon>
        <taxon>Embryophyta</taxon>
        <taxon>Tracheophyta</taxon>
        <taxon>Spermatophyta</taxon>
        <taxon>Magnoliopsida</taxon>
        <taxon>eudicotyledons</taxon>
        <taxon>Gunneridae</taxon>
        <taxon>Pentapetalae</taxon>
        <taxon>rosids</taxon>
        <taxon>fabids</taxon>
        <taxon>Fabales</taxon>
        <taxon>Fabaceae</taxon>
        <taxon>Papilionoideae</taxon>
        <taxon>50 kb inversion clade</taxon>
        <taxon>NPAAA clade</taxon>
        <taxon>indigoferoid/millettioid clade</taxon>
        <taxon>Phaseoleae</taxon>
        <taxon>Flemingia</taxon>
    </lineage>
</organism>
<feature type="transmembrane region" description="Helical" evidence="1">
    <location>
        <begin position="20"/>
        <end position="40"/>
    </location>
</feature>
<keyword evidence="1" id="KW-0812">Transmembrane</keyword>
<gene>
    <name evidence="2" type="ORF">Fmac_015412</name>
</gene>
<dbReference type="Proteomes" id="UP001603857">
    <property type="component" value="Unassembled WGS sequence"/>
</dbReference>
<protein>
    <submittedName>
        <fullName evidence="2">Uncharacterized protein</fullName>
    </submittedName>
</protein>
<name>A0ABD1MEH3_9FABA</name>